<evidence type="ECO:0000313" key="3">
    <source>
        <dbReference type="EMBL" id="CAH0365853.1"/>
    </source>
</evidence>
<dbReference type="PANTHER" id="PTHR34496:SF10">
    <property type="entry name" value="GLCNAC TRANSFERASE"/>
    <property type="match status" value="1"/>
</dbReference>
<dbReference type="Pfam" id="PF11397">
    <property type="entry name" value="GlcNAc"/>
    <property type="match status" value="1"/>
</dbReference>
<proteinExistence type="predicted"/>
<evidence type="ECO:0000256" key="1">
    <source>
        <dbReference type="SAM" id="Phobius"/>
    </source>
</evidence>
<gene>
    <name evidence="2" type="ORF">PCAL00307_LOCUS20552</name>
    <name evidence="3" type="ORF">PECAL_1P23140</name>
</gene>
<dbReference type="OrthoDB" id="76265at2759"/>
<dbReference type="EMBL" id="HBIW01023832">
    <property type="protein sequence ID" value="CAE0705104.1"/>
    <property type="molecule type" value="Transcribed_RNA"/>
</dbReference>
<organism evidence="2">
    <name type="scientific">Pelagomonas calceolata</name>
    <dbReference type="NCBI Taxonomy" id="35677"/>
    <lineage>
        <taxon>Eukaryota</taxon>
        <taxon>Sar</taxon>
        <taxon>Stramenopiles</taxon>
        <taxon>Ochrophyta</taxon>
        <taxon>Pelagophyceae</taxon>
        <taxon>Pelagomonadales</taxon>
        <taxon>Pelagomonadaceae</taxon>
        <taxon>Pelagomonas</taxon>
    </lineage>
</organism>
<dbReference type="PANTHER" id="PTHR34496">
    <property type="entry name" value="GLCNAC TRANSFERASE-RELATED"/>
    <property type="match status" value="1"/>
</dbReference>
<protein>
    <submittedName>
        <fullName evidence="2">Uncharacterized protein</fullName>
    </submittedName>
</protein>
<dbReference type="InterPro" id="IPR021067">
    <property type="entry name" value="Glycosyltransferase"/>
</dbReference>
<dbReference type="EMBL" id="CAKKNE010000001">
    <property type="protein sequence ID" value="CAH0365853.1"/>
    <property type="molecule type" value="Genomic_DNA"/>
</dbReference>
<name>A0A7S4A683_9STRA</name>
<keyword evidence="1" id="KW-1133">Transmembrane helix</keyword>
<dbReference type="AlphaFoldDB" id="A0A7S4A683"/>
<evidence type="ECO:0000313" key="4">
    <source>
        <dbReference type="Proteomes" id="UP000789595"/>
    </source>
</evidence>
<evidence type="ECO:0000313" key="2">
    <source>
        <dbReference type="EMBL" id="CAE0705104.1"/>
    </source>
</evidence>
<keyword evidence="1" id="KW-0472">Membrane</keyword>
<keyword evidence="4" id="KW-1185">Reference proteome</keyword>
<sequence length="543" mass="60448">MAARRKAREARRQRRTRCCRWCCIRLAVVALGSVFSSVLLVLSHMESVQHGKSFAVSHAGSVHHAKKEPEVFERKQKPVTSLLRGAVEKDDDRPPRHATGERYVPPESVEVKHDLPSLQEIVSTLRNFLDEVHRAFGRAKRKTREEVWAAYVAVAETHLLPFEKRVHRTKRPVRSDGSIFVSIAAYRDHMLANTLTELFTHASKPELVIAGVVQQNCVVKCKTGVQVVSKPGEPVRTKVSDAPADADGVADFCASAVGQPHCRAGRVRVLRVNETESLGPAFARYLASKLWLGEQFYVQIDAHMWARDAWDDELRSEMLATPSYPRSVMSAYPPGPSNGWQSMAPSGKLCSGTFSTSPVEAHIFRLGGGGGGRNIAAPAPEPPRSIFVGAGFFTAHSSFLQVAPFDPFLPFVFMGEEIMLTTRFYTNGFDVYSPRVNFFAHQYRPGRLGLPKFWESQDRAFGSGGSNTRFMLMIVDRVKHMVGYESPVKNPDVLKHVSDHDGPNYGLGSHRTLTEFLRFAGLDMVAMTARSPSWCARNDYPPN</sequence>
<keyword evidence="1" id="KW-0812">Transmembrane</keyword>
<dbReference type="Proteomes" id="UP000789595">
    <property type="component" value="Unassembled WGS sequence"/>
</dbReference>
<reference evidence="2" key="1">
    <citation type="submission" date="2021-01" db="EMBL/GenBank/DDBJ databases">
        <authorList>
            <person name="Corre E."/>
            <person name="Pelletier E."/>
            <person name="Niang G."/>
            <person name="Scheremetjew M."/>
            <person name="Finn R."/>
            <person name="Kale V."/>
            <person name="Holt S."/>
            <person name="Cochrane G."/>
            <person name="Meng A."/>
            <person name="Brown T."/>
            <person name="Cohen L."/>
        </authorList>
    </citation>
    <scope>NUCLEOTIDE SEQUENCE</scope>
    <source>
        <strain evidence="2">CCMP1756</strain>
    </source>
</reference>
<feature type="transmembrane region" description="Helical" evidence="1">
    <location>
        <begin position="21"/>
        <end position="42"/>
    </location>
</feature>
<accession>A0A7S4A683</accession>
<reference evidence="3" key="2">
    <citation type="submission" date="2021-11" db="EMBL/GenBank/DDBJ databases">
        <authorList>
            <consortium name="Genoscope - CEA"/>
            <person name="William W."/>
        </authorList>
    </citation>
    <scope>NUCLEOTIDE SEQUENCE</scope>
</reference>